<dbReference type="AlphaFoldDB" id="A0AA38FWT1"/>
<accession>A0AA38FWT1</accession>
<proteinExistence type="predicted"/>
<dbReference type="InterPro" id="IPR054722">
    <property type="entry name" value="PolX-like_BBD"/>
</dbReference>
<evidence type="ECO:0000313" key="2">
    <source>
        <dbReference type="EMBL" id="KAH9311986.1"/>
    </source>
</evidence>
<evidence type="ECO:0000259" key="1">
    <source>
        <dbReference type="Pfam" id="PF22936"/>
    </source>
</evidence>
<dbReference type="Pfam" id="PF22936">
    <property type="entry name" value="Pol_BBD"/>
    <property type="match status" value="1"/>
</dbReference>
<name>A0AA38FWT1_TAXCH</name>
<feature type="domain" description="Retrovirus-related Pol polyprotein from transposon TNT 1-94-like beta-barrel" evidence="1">
    <location>
        <begin position="2"/>
        <end position="35"/>
    </location>
</feature>
<organism evidence="2 3">
    <name type="scientific">Taxus chinensis</name>
    <name type="common">Chinese yew</name>
    <name type="synonym">Taxus wallichiana var. chinensis</name>
    <dbReference type="NCBI Taxonomy" id="29808"/>
    <lineage>
        <taxon>Eukaryota</taxon>
        <taxon>Viridiplantae</taxon>
        <taxon>Streptophyta</taxon>
        <taxon>Embryophyta</taxon>
        <taxon>Tracheophyta</taxon>
        <taxon>Spermatophyta</taxon>
        <taxon>Pinopsida</taxon>
        <taxon>Pinidae</taxon>
        <taxon>Conifers II</taxon>
        <taxon>Cupressales</taxon>
        <taxon>Taxaceae</taxon>
        <taxon>Taxus</taxon>
    </lineage>
</organism>
<dbReference type="Proteomes" id="UP000824469">
    <property type="component" value="Unassembled WGS sequence"/>
</dbReference>
<dbReference type="EMBL" id="JAHRHJ020000006">
    <property type="protein sequence ID" value="KAH9311986.1"/>
    <property type="molecule type" value="Genomic_DNA"/>
</dbReference>
<keyword evidence="3" id="KW-1185">Reference proteome</keyword>
<evidence type="ECO:0000313" key="3">
    <source>
        <dbReference type="Proteomes" id="UP000824469"/>
    </source>
</evidence>
<gene>
    <name evidence="2" type="ORF">KI387_027021</name>
</gene>
<sequence>MKIQNGNTWILKDVRHVPKLRWNLISASQLGSDGCMISFTMDSWNVTKGALVVAR</sequence>
<feature type="non-terminal residue" evidence="2">
    <location>
        <position position="55"/>
    </location>
</feature>
<reference evidence="2 3" key="1">
    <citation type="journal article" date="2021" name="Nat. Plants">
        <title>The Taxus genome provides insights into paclitaxel biosynthesis.</title>
        <authorList>
            <person name="Xiong X."/>
            <person name="Gou J."/>
            <person name="Liao Q."/>
            <person name="Li Y."/>
            <person name="Zhou Q."/>
            <person name="Bi G."/>
            <person name="Li C."/>
            <person name="Du R."/>
            <person name="Wang X."/>
            <person name="Sun T."/>
            <person name="Guo L."/>
            <person name="Liang H."/>
            <person name="Lu P."/>
            <person name="Wu Y."/>
            <person name="Zhang Z."/>
            <person name="Ro D.K."/>
            <person name="Shang Y."/>
            <person name="Huang S."/>
            <person name="Yan J."/>
        </authorList>
    </citation>
    <scope>NUCLEOTIDE SEQUENCE [LARGE SCALE GENOMIC DNA]</scope>
    <source>
        <strain evidence="2">Ta-2019</strain>
    </source>
</reference>
<comment type="caution">
    <text evidence="2">The sequence shown here is derived from an EMBL/GenBank/DDBJ whole genome shotgun (WGS) entry which is preliminary data.</text>
</comment>
<protein>
    <recommendedName>
        <fullName evidence="1">Retrovirus-related Pol polyprotein from transposon TNT 1-94-like beta-barrel domain-containing protein</fullName>
    </recommendedName>
</protein>